<dbReference type="InterPro" id="IPR008462">
    <property type="entry name" value="CsbD"/>
</dbReference>
<evidence type="ECO:0000256" key="2">
    <source>
        <dbReference type="SAM" id="MobiDB-lite"/>
    </source>
</evidence>
<dbReference type="PATRIC" id="fig|1938.3.peg.6394"/>
<feature type="domain" description="CsbD-like" evidence="3">
    <location>
        <begin position="7"/>
        <end position="56"/>
    </location>
</feature>
<dbReference type="EMBL" id="LFNT01000050">
    <property type="protein sequence ID" value="KMS70314.1"/>
    <property type="molecule type" value="Genomic_DNA"/>
</dbReference>
<dbReference type="RefSeq" id="WP_048584893.1">
    <property type="nucleotide sequence ID" value="NZ_LFNT01000050.1"/>
</dbReference>
<reference evidence="4 5" key="1">
    <citation type="submission" date="2015-06" db="EMBL/GenBank/DDBJ databases">
        <authorList>
            <person name="Ju K.-S."/>
            <person name="Doroghazi J.R."/>
            <person name="Metcalf W.W."/>
        </authorList>
    </citation>
    <scope>NUCLEOTIDE SEQUENCE [LARGE SCALE GENOMIC DNA]</scope>
    <source>
        <strain evidence="4 5">NRRL 3414</strain>
    </source>
</reference>
<proteinExistence type="inferred from homology"/>
<comment type="similarity">
    <text evidence="1">Belongs to the UPF0337 (CsbD) family.</text>
</comment>
<dbReference type="AlphaFoldDB" id="A0A0J7Z3D8"/>
<dbReference type="SUPFAM" id="SSF69047">
    <property type="entry name" value="Hypothetical protein YjbJ"/>
    <property type="match status" value="1"/>
</dbReference>
<evidence type="ECO:0000313" key="5">
    <source>
        <dbReference type="Proteomes" id="UP000037432"/>
    </source>
</evidence>
<evidence type="ECO:0000313" key="4">
    <source>
        <dbReference type="EMBL" id="KMS70314.1"/>
    </source>
</evidence>
<comment type="caution">
    <text evidence="4">The sequence shown here is derived from an EMBL/GenBank/DDBJ whole genome shotgun (WGS) entry which is preliminary data.</text>
</comment>
<name>A0A0J7Z3D8_STRVR</name>
<dbReference type="Proteomes" id="UP000037432">
    <property type="component" value="Unassembled WGS sequence"/>
</dbReference>
<gene>
    <name evidence="4" type="ORF">ACM01_31945</name>
</gene>
<sequence length="63" mass="7126">MTVSRTIKNQAQTMKGRITEELGRVTRNRRLQRRGRTDRVSGSLKQAAEKAKGAFRRNGSGPR</sequence>
<dbReference type="Gene3D" id="1.10.1470.10">
    <property type="entry name" value="YjbJ"/>
    <property type="match status" value="1"/>
</dbReference>
<evidence type="ECO:0000256" key="1">
    <source>
        <dbReference type="ARBA" id="ARBA00009129"/>
    </source>
</evidence>
<dbReference type="InterPro" id="IPR036629">
    <property type="entry name" value="YjbJ_sf"/>
</dbReference>
<feature type="region of interest" description="Disordered" evidence="2">
    <location>
        <begin position="28"/>
        <end position="63"/>
    </location>
</feature>
<organism evidence="4 5">
    <name type="scientific">Streptomyces viridochromogenes</name>
    <dbReference type="NCBI Taxonomy" id="1938"/>
    <lineage>
        <taxon>Bacteria</taxon>
        <taxon>Bacillati</taxon>
        <taxon>Actinomycetota</taxon>
        <taxon>Actinomycetes</taxon>
        <taxon>Kitasatosporales</taxon>
        <taxon>Streptomycetaceae</taxon>
        <taxon>Streptomyces</taxon>
    </lineage>
</organism>
<protein>
    <recommendedName>
        <fullName evidence="3">CsbD-like domain-containing protein</fullName>
    </recommendedName>
</protein>
<evidence type="ECO:0000259" key="3">
    <source>
        <dbReference type="Pfam" id="PF05532"/>
    </source>
</evidence>
<accession>A0A0J7Z3D8</accession>
<dbReference type="Pfam" id="PF05532">
    <property type="entry name" value="CsbD"/>
    <property type="match status" value="1"/>
</dbReference>